<keyword evidence="2" id="KW-0503">Monooxygenase</keyword>
<dbReference type="GO" id="GO:0004497">
    <property type="term" value="F:monooxygenase activity"/>
    <property type="evidence" value="ECO:0007669"/>
    <property type="project" value="UniProtKB-KW"/>
</dbReference>
<protein>
    <submittedName>
        <fullName evidence="2">Quinol monooxygenase</fullName>
        <ecNumber evidence="2">1.-.-.-</ecNumber>
    </submittedName>
</protein>
<dbReference type="InterPro" id="IPR007138">
    <property type="entry name" value="ABM_dom"/>
</dbReference>
<keyword evidence="2" id="KW-0560">Oxidoreductase</keyword>
<evidence type="ECO:0000259" key="1">
    <source>
        <dbReference type="PROSITE" id="PS51725"/>
    </source>
</evidence>
<dbReference type="InterPro" id="IPR011008">
    <property type="entry name" value="Dimeric_a/b-barrel"/>
</dbReference>
<accession>A0ABD5K0H3</accession>
<sequence length="99" mass="11169">MTTPTVAIFMSKAGVEEELEALFRSVIATTLKEEGCISYQLNRDLDQPRRFVWTEEWESRDLLEKHAASPHIRAILEKIPALVESAEVFPLRKIDGGAA</sequence>
<feature type="domain" description="ABM" evidence="1">
    <location>
        <begin position="3"/>
        <end position="94"/>
    </location>
</feature>
<dbReference type="PROSITE" id="PS51725">
    <property type="entry name" value="ABM"/>
    <property type="match status" value="1"/>
</dbReference>
<dbReference type="SUPFAM" id="SSF54909">
    <property type="entry name" value="Dimeric alpha+beta barrel"/>
    <property type="match status" value="1"/>
</dbReference>
<comment type="caution">
    <text evidence="2">The sequence shown here is derived from an EMBL/GenBank/DDBJ whole genome shotgun (WGS) entry which is preliminary data.</text>
</comment>
<name>A0ABD5K0H3_9HYPH</name>
<dbReference type="RefSeq" id="WP_182522663.1">
    <property type="nucleotide sequence ID" value="NZ_JBBHKQ010000002.1"/>
</dbReference>
<dbReference type="Pfam" id="PF03992">
    <property type="entry name" value="ABM"/>
    <property type="match status" value="1"/>
</dbReference>
<dbReference type="EMBL" id="JBBHKQ010000002">
    <property type="protein sequence ID" value="MEJ5902481.1"/>
    <property type="molecule type" value="Genomic_DNA"/>
</dbReference>
<gene>
    <name evidence="2" type="ORF">WIX40_20535</name>
</gene>
<dbReference type="AlphaFoldDB" id="A0ABD5K0H3"/>
<evidence type="ECO:0000313" key="3">
    <source>
        <dbReference type="Proteomes" id="UP001362311"/>
    </source>
</evidence>
<dbReference type="PANTHER" id="PTHR33336">
    <property type="entry name" value="QUINOL MONOOXYGENASE YGIN-RELATED"/>
    <property type="match status" value="1"/>
</dbReference>
<dbReference type="InterPro" id="IPR050744">
    <property type="entry name" value="AI-2_Isomerase_LsrG"/>
</dbReference>
<evidence type="ECO:0000313" key="2">
    <source>
        <dbReference type="EMBL" id="MEJ5902481.1"/>
    </source>
</evidence>
<reference evidence="2 3" key="1">
    <citation type="submission" date="2024-03" db="EMBL/GenBank/DDBJ databases">
        <title>Reference genomes for the five species model microbial community.</title>
        <authorList>
            <person name="Padfield D."/>
        </authorList>
    </citation>
    <scope>NUCLEOTIDE SEQUENCE [LARGE SCALE GENOMIC DNA]</scope>
    <source>
        <strain evidence="2 3">AB1</strain>
    </source>
</reference>
<dbReference type="EC" id="1.-.-.-" evidence="2"/>
<dbReference type="PANTHER" id="PTHR33336:SF3">
    <property type="entry name" value="ABM DOMAIN-CONTAINING PROTEIN"/>
    <property type="match status" value="1"/>
</dbReference>
<dbReference type="Proteomes" id="UP001362311">
    <property type="component" value="Unassembled WGS sequence"/>
</dbReference>
<proteinExistence type="predicted"/>
<dbReference type="Gene3D" id="3.30.70.100">
    <property type="match status" value="1"/>
</dbReference>
<organism evidence="2 3">
    <name type="scientific">Ochrobactrum teleogrylli</name>
    <dbReference type="NCBI Taxonomy" id="2479765"/>
    <lineage>
        <taxon>Bacteria</taxon>
        <taxon>Pseudomonadati</taxon>
        <taxon>Pseudomonadota</taxon>
        <taxon>Alphaproteobacteria</taxon>
        <taxon>Hyphomicrobiales</taxon>
        <taxon>Brucellaceae</taxon>
        <taxon>Brucella/Ochrobactrum group</taxon>
        <taxon>Ochrobactrum</taxon>
    </lineage>
</organism>